<dbReference type="Proteomes" id="UP001054854">
    <property type="component" value="Unassembled WGS sequence"/>
</dbReference>
<keyword evidence="3" id="KW-0808">Transferase</keyword>
<dbReference type="CDD" id="cd03784">
    <property type="entry name" value="GT1_Gtf-like"/>
    <property type="match status" value="1"/>
</dbReference>
<gene>
    <name evidence="6" type="ORF">TPA0910_73340</name>
</gene>
<dbReference type="InterPro" id="IPR002213">
    <property type="entry name" value="UDP_glucos_trans"/>
</dbReference>
<evidence type="ECO:0000256" key="3">
    <source>
        <dbReference type="ARBA" id="ARBA00022679"/>
    </source>
</evidence>
<accession>A0ABQ3UCK2</accession>
<dbReference type="InterPro" id="IPR050426">
    <property type="entry name" value="Glycosyltransferase_28"/>
</dbReference>
<keyword evidence="2" id="KW-0328">Glycosyltransferase</keyword>
<evidence type="ECO:0000256" key="1">
    <source>
        <dbReference type="ARBA" id="ARBA00006962"/>
    </source>
</evidence>
<proteinExistence type="inferred from homology"/>
<dbReference type="PANTHER" id="PTHR48050">
    <property type="entry name" value="STEROL 3-BETA-GLUCOSYLTRANSFERASE"/>
    <property type="match status" value="1"/>
</dbReference>
<reference evidence="6" key="1">
    <citation type="submission" date="2024-05" db="EMBL/GenBank/DDBJ databases">
        <title>Whole genome shotgun sequence of Streptomyces hygroscopicus NBRC 113678.</title>
        <authorList>
            <person name="Komaki H."/>
            <person name="Tamura T."/>
        </authorList>
    </citation>
    <scope>NUCLEOTIDE SEQUENCE</scope>
    <source>
        <strain evidence="6">N11-34</strain>
    </source>
</reference>
<protein>
    <recommendedName>
        <fullName evidence="8">Glycosyl transferase</fullName>
    </recommendedName>
</protein>
<dbReference type="InterPro" id="IPR010610">
    <property type="entry name" value="EryCIII-like_C"/>
</dbReference>
<evidence type="ECO:0000256" key="2">
    <source>
        <dbReference type="ARBA" id="ARBA00022676"/>
    </source>
</evidence>
<comment type="similarity">
    <text evidence="1">Belongs to the glycosyltransferase 28 family.</text>
</comment>
<dbReference type="Pfam" id="PF21036">
    <property type="entry name" value="EryCIII-like_N"/>
    <property type="match status" value="1"/>
</dbReference>
<name>A0ABQ3UCK2_STRHY</name>
<dbReference type="EMBL" id="BNEK01000005">
    <property type="protein sequence ID" value="GHJ32901.1"/>
    <property type="molecule type" value="Genomic_DNA"/>
</dbReference>
<evidence type="ECO:0000259" key="4">
    <source>
        <dbReference type="Pfam" id="PF06722"/>
    </source>
</evidence>
<dbReference type="SUPFAM" id="SSF53756">
    <property type="entry name" value="UDP-Glycosyltransferase/glycogen phosphorylase"/>
    <property type="match status" value="1"/>
</dbReference>
<dbReference type="RefSeq" id="WP_060945425.1">
    <property type="nucleotide sequence ID" value="NZ_BBON01000038.1"/>
</dbReference>
<comment type="caution">
    <text evidence="6">The sequence shown here is derived from an EMBL/GenBank/DDBJ whole genome shotgun (WGS) entry which is preliminary data.</text>
</comment>
<dbReference type="Pfam" id="PF06722">
    <property type="entry name" value="EryCIII-like_C"/>
    <property type="match status" value="1"/>
</dbReference>
<evidence type="ECO:0000259" key="5">
    <source>
        <dbReference type="Pfam" id="PF21036"/>
    </source>
</evidence>
<feature type="domain" description="Erythromycin biosynthesis protein CIII-like C-terminal" evidence="4">
    <location>
        <begin position="271"/>
        <end position="407"/>
    </location>
</feature>
<organism evidence="6 7">
    <name type="scientific">Streptomyces hygroscopicus</name>
    <dbReference type="NCBI Taxonomy" id="1912"/>
    <lineage>
        <taxon>Bacteria</taxon>
        <taxon>Bacillati</taxon>
        <taxon>Actinomycetota</taxon>
        <taxon>Actinomycetes</taxon>
        <taxon>Kitasatosporales</taxon>
        <taxon>Streptomycetaceae</taxon>
        <taxon>Streptomyces</taxon>
        <taxon>Streptomyces violaceusniger group</taxon>
    </lineage>
</organism>
<feature type="domain" description="Erythromycin biosynthesis protein CIII-like N-terminal" evidence="5">
    <location>
        <begin position="23"/>
        <end position="229"/>
    </location>
</feature>
<keyword evidence="7" id="KW-1185">Reference proteome</keyword>
<sequence>MRVLFTTLGSPSHGRAQLPLARALAAAGHEVLVVTTPTLAPVFERDDVRVTAGFDDLNPGTFLGSAMAEEAGPDGPPDLNAMDEQERQELLSRVLTKVMSGPMASTLLDALLPAARDFRPDLILRDGMDLGSCVVAESLGVPQLSTPSGSANSYDPAVLLPGLNVLRERHGVATSDDPGSLVPHGRIDYVPPAFTFAKYLPASWSYRQTVDVDRGASLPRWVAELPTDRPLVFAAIGTAIPMLRDQAQDAGAAATPLPMPDPEDTLRAMVQAVSRLEDCTVVLATSGIPVDTDGVPSHVRLTDRLPQPLLLESVDLFLTHGGFNSIREAMRTATPMAVLPQFGDQPGNAQRVQELGLGRHITDTTPDGIVAVCREVLADDGIRATARRARLEMLALPEIGSAVPDLEKIAG</sequence>
<evidence type="ECO:0000313" key="6">
    <source>
        <dbReference type="EMBL" id="GHJ32901.1"/>
    </source>
</evidence>
<evidence type="ECO:0008006" key="8">
    <source>
        <dbReference type="Google" id="ProtNLM"/>
    </source>
</evidence>
<evidence type="ECO:0000313" key="7">
    <source>
        <dbReference type="Proteomes" id="UP001054854"/>
    </source>
</evidence>
<dbReference type="PANTHER" id="PTHR48050:SF13">
    <property type="entry name" value="STEROL 3-BETA-GLUCOSYLTRANSFERASE UGT80A2"/>
    <property type="match status" value="1"/>
</dbReference>
<dbReference type="Gene3D" id="3.40.50.2000">
    <property type="entry name" value="Glycogen Phosphorylase B"/>
    <property type="match status" value="2"/>
</dbReference>
<dbReference type="InterPro" id="IPR048284">
    <property type="entry name" value="EryCIII-like_N"/>
</dbReference>
<dbReference type="GeneID" id="89486735"/>